<accession>A0A1I7VBV5</accession>
<dbReference type="AlphaFoldDB" id="A0A1I7VBV5"/>
<reference evidence="2" key="2">
    <citation type="submission" date="2016-11" db="UniProtKB">
        <authorList>
            <consortium name="WormBaseParasite"/>
        </authorList>
    </citation>
    <scope>IDENTIFICATION</scope>
</reference>
<dbReference type="WBParaSite" id="EN70_12082">
    <property type="protein sequence ID" value="EN70_12082"/>
    <property type="gene ID" value="EN70_12082"/>
</dbReference>
<reference evidence="1" key="1">
    <citation type="submission" date="2012-04" db="EMBL/GenBank/DDBJ databases">
        <title>The Genome Sequence of Loa loa.</title>
        <authorList>
            <consortium name="The Broad Institute Genome Sequencing Platform"/>
            <consortium name="Broad Institute Genome Sequencing Center for Infectious Disease"/>
            <person name="Nutman T.B."/>
            <person name="Fink D.L."/>
            <person name="Russ C."/>
            <person name="Young S."/>
            <person name="Zeng Q."/>
            <person name="Gargeya S."/>
            <person name="Alvarado L."/>
            <person name="Berlin A."/>
            <person name="Chapman S.B."/>
            <person name="Chen Z."/>
            <person name="Freedman E."/>
            <person name="Gellesch M."/>
            <person name="Goldberg J."/>
            <person name="Griggs A."/>
            <person name="Gujja S."/>
            <person name="Heilman E.R."/>
            <person name="Heiman D."/>
            <person name="Howarth C."/>
            <person name="Mehta T."/>
            <person name="Neiman D."/>
            <person name="Pearson M."/>
            <person name="Roberts A."/>
            <person name="Saif S."/>
            <person name="Shea T."/>
            <person name="Shenoy N."/>
            <person name="Sisk P."/>
            <person name="Stolte C."/>
            <person name="Sykes S."/>
            <person name="White J."/>
            <person name="Yandava C."/>
            <person name="Haas B."/>
            <person name="Henn M.R."/>
            <person name="Nusbaum C."/>
            <person name="Birren B."/>
        </authorList>
    </citation>
    <scope>NUCLEOTIDE SEQUENCE [LARGE SCALE GENOMIC DNA]</scope>
</reference>
<name>A0A1I7VBV5_LOALO</name>
<dbReference type="Proteomes" id="UP000095285">
    <property type="component" value="Unassembled WGS sequence"/>
</dbReference>
<evidence type="ECO:0000313" key="2">
    <source>
        <dbReference type="WBParaSite" id="EN70_12082"/>
    </source>
</evidence>
<organism evidence="1 2">
    <name type="scientific">Loa loa</name>
    <name type="common">Eye worm</name>
    <name type="synonym">Filaria loa</name>
    <dbReference type="NCBI Taxonomy" id="7209"/>
    <lineage>
        <taxon>Eukaryota</taxon>
        <taxon>Metazoa</taxon>
        <taxon>Ecdysozoa</taxon>
        <taxon>Nematoda</taxon>
        <taxon>Chromadorea</taxon>
        <taxon>Rhabditida</taxon>
        <taxon>Spirurina</taxon>
        <taxon>Spiruromorpha</taxon>
        <taxon>Filarioidea</taxon>
        <taxon>Onchocercidae</taxon>
        <taxon>Loa</taxon>
    </lineage>
</organism>
<sequence>HKYPDVNCNETTWDNQCLEHRQNTANITYSSQAAGSGKEIRNHASSFSAKGKWINLNLYAKSVNILKGTRNIAALIPNVEGNSTPQWDFDSITESINLNFSVKIAANSFLLRLDCKITRENTTELEHVNEKMFVHKTLMRVKWQFKISMLTATFF</sequence>
<keyword evidence="1" id="KW-1185">Reference proteome</keyword>
<evidence type="ECO:0000313" key="1">
    <source>
        <dbReference type="Proteomes" id="UP000095285"/>
    </source>
</evidence>
<proteinExistence type="predicted"/>
<protein>
    <submittedName>
        <fullName evidence="2">MAM domain-containing protein</fullName>
    </submittedName>
</protein>